<dbReference type="Proteomes" id="UP000050488">
    <property type="component" value="Unassembled WGS sequence"/>
</dbReference>
<evidence type="ECO:0000256" key="2">
    <source>
        <dbReference type="ARBA" id="ARBA00022617"/>
    </source>
</evidence>
<evidence type="ECO:0000256" key="7">
    <source>
        <dbReference type="ARBA" id="ARBA00049896"/>
    </source>
</evidence>
<accession>A0A0N8W0F0</accession>
<evidence type="ECO:0000313" key="10">
    <source>
        <dbReference type="EMBL" id="KQB86514.1"/>
    </source>
</evidence>
<dbReference type="OrthoDB" id="9773646at2"/>
<gene>
    <name evidence="9" type="primary">chdC</name>
    <name evidence="10" type="ORF">Clow_00722</name>
</gene>
<dbReference type="InterPro" id="IPR011008">
    <property type="entry name" value="Dimeric_a/b-barrel"/>
</dbReference>
<dbReference type="GO" id="GO:0016634">
    <property type="term" value="F:oxidoreductase activity, acting on the CH-CH group of donors, oxygen as acceptor"/>
    <property type="evidence" value="ECO:0007669"/>
    <property type="project" value="UniProtKB-UniRule"/>
</dbReference>
<keyword evidence="9" id="KW-0350">Heme biosynthesis</keyword>
<dbReference type="GO" id="GO:0020037">
    <property type="term" value="F:heme binding"/>
    <property type="evidence" value="ECO:0007669"/>
    <property type="project" value="InterPro"/>
</dbReference>
<comment type="function">
    <text evidence="9">Involved in coproporphyrin-dependent heme b biosynthesis. Catalyzes the decarboxylation of Fe-coproporphyrin III (coproheme) to heme b (protoheme IX), the last step of the pathway. The reaction occurs in a stepwise manner with a three-propionate intermediate.</text>
</comment>
<evidence type="ECO:0000256" key="4">
    <source>
        <dbReference type="ARBA" id="ARBA00023004"/>
    </source>
</evidence>
<dbReference type="EC" id="1.3.98.5" evidence="8 9"/>
<dbReference type="NCBIfam" id="NF042928">
    <property type="entry name" value="HemQ_actino"/>
    <property type="match status" value="1"/>
</dbReference>
<dbReference type="EMBL" id="LKEV01000002">
    <property type="protein sequence ID" value="KQB86514.1"/>
    <property type="molecule type" value="Genomic_DNA"/>
</dbReference>
<dbReference type="PANTHER" id="PTHR36843:SF1">
    <property type="entry name" value="COPROHEME DECARBOXYLASE"/>
    <property type="match status" value="1"/>
</dbReference>
<comment type="pathway">
    <text evidence="9">Porphyrin-containing compound metabolism; protoheme biosynthesis.</text>
</comment>
<proteinExistence type="inferred from homology"/>
<dbReference type="PANTHER" id="PTHR36843">
    <property type="entry name" value="HEME-DEPENDENT PEROXIDASE YWFI-RELATED"/>
    <property type="match status" value="1"/>
</dbReference>
<evidence type="ECO:0000256" key="9">
    <source>
        <dbReference type="HAMAP-Rule" id="MF_02244"/>
    </source>
</evidence>
<keyword evidence="3 9" id="KW-0479">Metal-binding</keyword>
<comment type="cofactor">
    <cofactor evidence="9">
        <name>Fe-coproporphyrin III</name>
        <dbReference type="ChEBI" id="CHEBI:68438"/>
    </cofactor>
    <text evidence="9">Fe-coproporphyrin III acts as both substrate and redox cofactor.</text>
</comment>
<evidence type="ECO:0000313" key="11">
    <source>
        <dbReference type="Proteomes" id="UP000050488"/>
    </source>
</evidence>
<evidence type="ECO:0000256" key="6">
    <source>
        <dbReference type="ARBA" id="ARBA00030236"/>
    </source>
</evidence>
<keyword evidence="9 10" id="KW-0560">Oxidoreductase</keyword>
<comment type="similarity">
    <text evidence="9">Belongs to the ChdC family. Type 2 subfamily.</text>
</comment>
<organism evidence="10 11">
    <name type="scientific">Corynebacterium lowii</name>
    <dbReference type="NCBI Taxonomy" id="1544413"/>
    <lineage>
        <taxon>Bacteria</taxon>
        <taxon>Bacillati</taxon>
        <taxon>Actinomycetota</taxon>
        <taxon>Actinomycetes</taxon>
        <taxon>Mycobacteriales</taxon>
        <taxon>Corynebacteriaceae</taxon>
        <taxon>Corynebacterium</taxon>
    </lineage>
</organism>
<evidence type="ECO:0000256" key="1">
    <source>
        <dbReference type="ARBA" id="ARBA00014413"/>
    </source>
</evidence>
<dbReference type="GO" id="GO:0006785">
    <property type="term" value="P:heme B biosynthetic process"/>
    <property type="evidence" value="ECO:0007669"/>
    <property type="project" value="UniProtKB-UniRule"/>
</dbReference>
<dbReference type="SUPFAM" id="SSF54909">
    <property type="entry name" value="Dimeric alpha+beta barrel"/>
    <property type="match status" value="1"/>
</dbReference>
<feature type="binding site" description="axial binding residue" evidence="9">
    <location>
        <position position="157"/>
    </location>
    <ligand>
        <name>Fe-coproporphyrin III</name>
        <dbReference type="ChEBI" id="CHEBI:68438"/>
    </ligand>
    <ligandPart>
        <name>Fe</name>
        <dbReference type="ChEBI" id="CHEBI:18248"/>
    </ligandPart>
</feature>
<name>A0A0N8W0F0_9CORY</name>
<protein>
    <recommendedName>
        <fullName evidence="1 9">Coproheme decarboxylase</fullName>
        <ecNumber evidence="8 9">1.3.98.5</ecNumber>
    </recommendedName>
    <alternativeName>
        <fullName evidence="5 9">Coproheme III oxidative decarboxylase</fullName>
    </alternativeName>
    <alternativeName>
        <fullName evidence="6 9">Hydrogen peroxide-dependent heme synthase</fullName>
    </alternativeName>
</protein>
<evidence type="ECO:0000256" key="8">
    <source>
        <dbReference type="ARBA" id="ARBA00050019"/>
    </source>
</evidence>
<dbReference type="PATRIC" id="fig|1544413.3.peg.722"/>
<comment type="catalytic activity">
    <reaction evidence="9">
        <text>harderoheme III + H2O2 + H(+) = heme b + CO2 + 2 H2O</text>
        <dbReference type="Rhea" id="RHEA:57944"/>
        <dbReference type="ChEBI" id="CHEBI:15377"/>
        <dbReference type="ChEBI" id="CHEBI:15378"/>
        <dbReference type="ChEBI" id="CHEBI:16240"/>
        <dbReference type="ChEBI" id="CHEBI:16526"/>
        <dbReference type="ChEBI" id="CHEBI:60344"/>
        <dbReference type="ChEBI" id="CHEBI:142463"/>
    </reaction>
</comment>
<comment type="caution">
    <text evidence="10">The sequence shown here is derived from an EMBL/GenBank/DDBJ whole genome shotgun (WGS) entry which is preliminary data.</text>
</comment>
<keyword evidence="2 9" id="KW-0349">Heme</keyword>
<dbReference type="Pfam" id="PF06778">
    <property type="entry name" value="Chlor_dismutase"/>
    <property type="match status" value="1"/>
</dbReference>
<dbReference type="Gene3D" id="3.30.70.1030">
    <property type="entry name" value="Apc35880, domain 1"/>
    <property type="match status" value="2"/>
</dbReference>
<dbReference type="AlphaFoldDB" id="A0A0N8W0F0"/>
<keyword evidence="11" id="KW-1185">Reference proteome</keyword>
<keyword evidence="4 9" id="KW-0408">Iron</keyword>
<comment type="catalytic activity">
    <reaction evidence="9">
        <text>Fe-coproporphyrin III + H2O2 + H(+) = harderoheme III + CO2 + 2 H2O</text>
        <dbReference type="Rhea" id="RHEA:57940"/>
        <dbReference type="ChEBI" id="CHEBI:15377"/>
        <dbReference type="ChEBI" id="CHEBI:15378"/>
        <dbReference type="ChEBI" id="CHEBI:16240"/>
        <dbReference type="ChEBI" id="CHEBI:16526"/>
        <dbReference type="ChEBI" id="CHEBI:68438"/>
        <dbReference type="ChEBI" id="CHEBI:142463"/>
    </reaction>
</comment>
<dbReference type="RefSeq" id="WP_055176430.1">
    <property type="nucleotide sequence ID" value="NZ_JAUSQY010000001.1"/>
</dbReference>
<evidence type="ECO:0000256" key="5">
    <source>
        <dbReference type="ARBA" id="ARBA00029882"/>
    </source>
</evidence>
<comment type="catalytic activity">
    <reaction evidence="7">
        <text>Fe-coproporphyrin III + 2 H2O2 + 2 H(+) = heme b + 2 CO2 + 4 H2O</text>
        <dbReference type="Rhea" id="RHEA:56516"/>
        <dbReference type="ChEBI" id="CHEBI:15377"/>
        <dbReference type="ChEBI" id="CHEBI:15378"/>
        <dbReference type="ChEBI" id="CHEBI:16240"/>
        <dbReference type="ChEBI" id="CHEBI:16526"/>
        <dbReference type="ChEBI" id="CHEBI:60344"/>
        <dbReference type="ChEBI" id="CHEBI:68438"/>
        <dbReference type="EC" id="1.3.98.5"/>
    </reaction>
    <physiologicalReaction direction="left-to-right" evidence="7">
        <dbReference type="Rhea" id="RHEA:56517"/>
    </physiologicalReaction>
</comment>
<reference evidence="10 11" key="1">
    <citation type="submission" date="2015-10" db="EMBL/GenBank/DDBJ databases">
        <title>Corynebacteirum lowii and Corynebacterium oculi species nova, derived from human clinical disease and and emended description of Corynebacterium mastiditis.</title>
        <authorList>
            <person name="Bernard K."/>
            <person name="Pacheco A.L."/>
            <person name="Mcdougall C."/>
            <person name="Burtx T."/>
            <person name="Weibe D."/>
            <person name="Tyler S."/>
            <person name="Olson A.B."/>
            <person name="Cnockaert M."/>
            <person name="Eguchi H."/>
            <person name="Kuwahara T."/>
            <person name="Nakayama-Imaohji H."/>
            <person name="Boudewijins M."/>
            <person name="Van Hoecke F."/>
            <person name="Bernier A.-M."/>
            <person name="Vandamme P."/>
        </authorList>
    </citation>
    <scope>NUCLEOTIDE SEQUENCE [LARGE SCALE GENOMIC DNA]</scope>
    <source>
        <strain evidence="10 11">NML 130206</strain>
    </source>
</reference>
<evidence type="ECO:0000256" key="3">
    <source>
        <dbReference type="ARBA" id="ARBA00022723"/>
    </source>
</evidence>
<dbReference type="GO" id="GO:0046872">
    <property type="term" value="F:metal ion binding"/>
    <property type="evidence" value="ECO:0007669"/>
    <property type="project" value="UniProtKB-KW"/>
</dbReference>
<dbReference type="STRING" id="1544413.Clow_00722"/>
<sequence length="233" mass="26609">MAELDLEKLNKLQRYTQWAVFSTAPGALGSERTEAAAQVQRFLDELADAGKVTVRGVYLASGFKAEADFVIWWHAEEFSDLQAALNTFRRETTLGQVSELVWCGNGLHRPSEFNKSHLPSFIMGEEAERWMTVYPFVRSYDWYILDPADRRRILAEHGRAAASFKDVRANTTTAFALGDYEWMLAFEAGSMDRIVDLMHKMRYTEARLHVREEVPFYSGRRVDNAAELLDGLA</sequence>
<feature type="active site" evidence="9">
    <location>
        <position position="134"/>
    </location>
</feature>
<dbReference type="InterPro" id="IPR010644">
    <property type="entry name" value="ChdC/CLD"/>
</dbReference>
<dbReference type="HAMAP" id="MF_02244">
    <property type="entry name" value="Coproheme_decarbox_2"/>
    <property type="match status" value="1"/>
</dbReference>